<dbReference type="AlphaFoldDB" id="A0A0F9QFW1"/>
<evidence type="ECO:0000313" key="1">
    <source>
        <dbReference type="EMBL" id="KKN42960.1"/>
    </source>
</evidence>
<dbReference type="Pfam" id="PF04299">
    <property type="entry name" value="FMN_bind_2"/>
    <property type="match status" value="1"/>
</dbReference>
<evidence type="ECO:0008006" key="2">
    <source>
        <dbReference type="Google" id="ProtNLM"/>
    </source>
</evidence>
<dbReference type="PIRSF" id="PIRSF010372">
    <property type="entry name" value="PaiB"/>
    <property type="match status" value="1"/>
</dbReference>
<proteinExistence type="predicted"/>
<gene>
    <name evidence="1" type="ORF">LCGC14_0707890</name>
</gene>
<reference evidence="1" key="1">
    <citation type="journal article" date="2015" name="Nature">
        <title>Complex archaea that bridge the gap between prokaryotes and eukaryotes.</title>
        <authorList>
            <person name="Spang A."/>
            <person name="Saw J.H."/>
            <person name="Jorgensen S.L."/>
            <person name="Zaremba-Niedzwiedzka K."/>
            <person name="Martijn J."/>
            <person name="Lind A.E."/>
            <person name="van Eijk R."/>
            <person name="Schleper C."/>
            <person name="Guy L."/>
            <person name="Ettema T.J."/>
        </authorList>
    </citation>
    <scope>NUCLEOTIDE SEQUENCE</scope>
</reference>
<dbReference type="PANTHER" id="PTHR35802:SF1">
    <property type="entry name" value="PROTEASE SYNTHASE AND SPORULATION PROTEIN PAI 2"/>
    <property type="match status" value="1"/>
</dbReference>
<accession>A0A0F9QFW1</accession>
<dbReference type="SUPFAM" id="SSF50475">
    <property type="entry name" value="FMN-binding split barrel"/>
    <property type="match status" value="1"/>
</dbReference>
<organism evidence="1">
    <name type="scientific">marine sediment metagenome</name>
    <dbReference type="NCBI Taxonomy" id="412755"/>
    <lineage>
        <taxon>unclassified sequences</taxon>
        <taxon>metagenomes</taxon>
        <taxon>ecological metagenomes</taxon>
    </lineage>
</organism>
<sequence length="207" mass="22807">MHPNPVYHDADHAKNIAFARDRSFGVLAANGPDGPMLSHVPFLLNEAGDVAELHLVRSNPIARALKQPIAVKIAVIGGDTYVSPDWYGVDDQVPTWNYVAVHMTGVLELRPQEELLDLLDRQSAWFEGRLLPKEPWTTAKMEDETMQKLMRMIVPCRMKITGMDGTWKLSQNKPDAVRLSAAEGVARHGFGAETGVIAALMRKATGA</sequence>
<comment type="caution">
    <text evidence="1">The sequence shown here is derived from an EMBL/GenBank/DDBJ whole genome shotgun (WGS) entry which is preliminary data.</text>
</comment>
<dbReference type="EMBL" id="LAZR01001545">
    <property type="protein sequence ID" value="KKN42960.1"/>
    <property type="molecule type" value="Genomic_DNA"/>
</dbReference>
<name>A0A0F9QFW1_9ZZZZ</name>
<dbReference type="PANTHER" id="PTHR35802">
    <property type="entry name" value="PROTEASE SYNTHASE AND SPORULATION PROTEIN PAI 2"/>
    <property type="match status" value="1"/>
</dbReference>
<dbReference type="InterPro" id="IPR012349">
    <property type="entry name" value="Split_barrel_FMN-bd"/>
</dbReference>
<dbReference type="InterPro" id="IPR007396">
    <property type="entry name" value="TR_PAI2-type"/>
</dbReference>
<dbReference type="Gene3D" id="2.30.110.10">
    <property type="entry name" value="Electron Transport, Fmn-binding Protein, Chain A"/>
    <property type="match status" value="1"/>
</dbReference>
<protein>
    <recommendedName>
        <fullName evidence="2">Negative transcriptional regulator</fullName>
    </recommendedName>
</protein>